<evidence type="ECO:0000313" key="4">
    <source>
        <dbReference type="Proteomes" id="UP000663629"/>
    </source>
</evidence>
<dbReference type="Proteomes" id="UP000663629">
    <property type="component" value="Plasmid p2"/>
</dbReference>
<dbReference type="PROSITE" id="PS00061">
    <property type="entry name" value="ADH_SHORT"/>
    <property type="match status" value="1"/>
</dbReference>
<dbReference type="Gene3D" id="3.40.50.720">
    <property type="entry name" value="NAD(P)-binding Rossmann-like Domain"/>
    <property type="match status" value="1"/>
</dbReference>
<protein>
    <submittedName>
        <fullName evidence="3">SDR family oxidoreductase</fullName>
    </submittedName>
</protein>
<reference evidence="3 4" key="1">
    <citation type="submission" date="2021-02" db="EMBL/GenBank/DDBJ databases">
        <title>Paracoccus methylovroum sp.nov., a new methanol and methylamine utilizing methylotrophic denitrifer.</title>
        <authorList>
            <person name="Timsy T."/>
            <person name="Behrendt U."/>
            <person name="Ulrich A."/>
            <person name="Spanner T."/>
            <person name="Foesel B.U."/>
            <person name="Horn M.A."/>
            <person name="Kolb S."/>
        </authorList>
    </citation>
    <scope>NUCLEOTIDE SEQUENCE [LARGE SCALE GENOMIC DNA]</scope>
    <source>
        <strain evidence="3 4">H4-D09</strain>
        <plasmid evidence="3 4">p2</plasmid>
    </source>
</reference>
<dbReference type="PANTHER" id="PTHR43639">
    <property type="entry name" value="OXIDOREDUCTASE, SHORT-CHAIN DEHYDROGENASE/REDUCTASE FAMILY (AFU_ORTHOLOGUE AFUA_5G02870)"/>
    <property type="match status" value="1"/>
</dbReference>
<dbReference type="PRINTS" id="PR00081">
    <property type="entry name" value="GDHRDH"/>
</dbReference>
<dbReference type="RefSeq" id="WP_205297020.1">
    <property type="nucleotide sequence ID" value="NZ_CP070372.1"/>
</dbReference>
<evidence type="ECO:0000256" key="2">
    <source>
        <dbReference type="ARBA" id="ARBA00023002"/>
    </source>
</evidence>
<dbReference type="InterPro" id="IPR036291">
    <property type="entry name" value="NAD(P)-bd_dom_sf"/>
</dbReference>
<evidence type="ECO:0000256" key="1">
    <source>
        <dbReference type="ARBA" id="ARBA00006484"/>
    </source>
</evidence>
<dbReference type="Pfam" id="PF13561">
    <property type="entry name" value="adh_short_C2"/>
    <property type="match status" value="1"/>
</dbReference>
<dbReference type="InterPro" id="IPR002347">
    <property type="entry name" value="SDR_fam"/>
</dbReference>
<accession>A0ABX7JPE3</accession>
<dbReference type="PANTHER" id="PTHR43639:SF1">
    <property type="entry name" value="SHORT-CHAIN DEHYDROGENASE_REDUCTASE FAMILY PROTEIN"/>
    <property type="match status" value="1"/>
</dbReference>
<keyword evidence="2" id="KW-0560">Oxidoreductase</keyword>
<organism evidence="3 4">
    <name type="scientific">Paracoccus methylovorus</name>
    <dbReference type="NCBI Taxonomy" id="2812658"/>
    <lineage>
        <taxon>Bacteria</taxon>
        <taxon>Pseudomonadati</taxon>
        <taxon>Pseudomonadota</taxon>
        <taxon>Alphaproteobacteria</taxon>
        <taxon>Rhodobacterales</taxon>
        <taxon>Paracoccaceae</taxon>
        <taxon>Paracoccus</taxon>
    </lineage>
</organism>
<gene>
    <name evidence="3" type="ORF">JWJ88_21595</name>
</gene>
<dbReference type="EMBL" id="CP070372">
    <property type="protein sequence ID" value="QRZ16136.1"/>
    <property type="molecule type" value="Genomic_DNA"/>
</dbReference>
<name>A0ABX7JPE3_9RHOB</name>
<proteinExistence type="inferred from homology"/>
<sequence>MTQTADKGVPVALVTGAAYGIGAASAVQLAKDGHDLVLFDLKTEMLDETAAAIRALGCQVECLTMDLRDDASIEAGIDAALATFGRVDVLVNNAGIPMRKPALEVTREDFNLVMDINLAGTFVMSRIFGDRLIAAGRPGVIVSIASTHGLHGVPESSTYGIAKAGVAHMTRMLAIEWAKHNIRVNAVAPGSTVTPTRTGLSDPAKRDALMARFPLNRFGSPEDTAEAVSYLVRAGFVTGHVLVVDGGLTAK</sequence>
<dbReference type="PRINTS" id="PR00080">
    <property type="entry name" value="SDRFAMILY"/>
</dbReference>
<geneLocation type="plasmid" evidence="3 4">
    <name>p2</name>
</geneLocation>
<dbReference type="SUPFAM" id="SSF51735">
    <property type="entry name" value="NAD(P)-binding Rossmann-fold domains"/>
    <property type="match status" value="1"/>
</dbReference>
<keyword evidence="3" id="KW-0614">Plasmid</keyword>
<dbReference type="InterPro" id="IPR020904">
    <property type="entry name" value="Sc_DH/Rdtase_CS"/>
</dbReference>
<evidence type="ECO:0000313" key="3">
    <source>
        <dbReference type="EMBL" id="QRZ16136.1"/>
    </source>
</evidence>
<keyword evidence="4" id="KW-1185">Reference proteome</keyword>
<comment type="similarity">
    <text evidence="1">Belongs to the short-chain dehydrogenases/reductases (SDR) family.</text>
</comment>
<dbReference type="CDD" id="cd05233">
    <property type="entry name" value="SDR_c"/>
    <property type="match status" value="1"/>
</dbReference>